<dbReference type="EMBL" id="JANPWB010000016">
    <property type="protein sequence ID" value="KAJ1082961.1"/>
    <property type="molecule type" value="Genomic_DNA"/>
</dbReference>
<feature type="compositionally biased region" description="Basic residues" evidence="1">
    <location>
        <begin position="1"/>
        <end position="13"/>
    </location>
</feature>
<proteinExistence type="predicted"/>
<organism evidence="2 3">
    <name type="scientific">Pleurodeles waltl</name>
    <name type="common">Iberian ribbed newt</name>
    <dbReference type="NCBI Taxonomy" id="8319"/>
    <lineage>
        <taxon>Eukaryota</taxon>
        <taxon>Metazoa</taxon>
        <taxon>Chordata</taxon>
        <taxon>Craniata</taxon>
        <taxon>Vertebrata</taxon>
        <taxon>Euteleostomi</taxon>
        <taxon>Amphibia</taxon>
        <taxon>Batrachia</taxon>
        <taxon>Caudata</taxon>
        <taxon>Salamandroidea</taxon>
        <taxon>Salamandridae</taxon>
        <taxon>Pleurodelinae</taxon>
        <taxon>Pleurodeles</taxon>
    </lineage>
</organism>
<name>A0AAV7KTZ3_PLEWA</name>
<comment type="caution">
    <text evidence="2">The sequence shown here is derived from an EMBL/GenBank/DDBJ whole genome shotgun (WGS) entry which is preliminary data.</text>
</comment>
<keyword evidence="3" id="KW-1185">Reference proteome</keyword>
<evidence type="ECO:0000313" key="3">
    <source>
        <dbReference type="Proteomes" id="UP001066276"/>
    </source>
</evidence>
<sequence>MVHGNHTNKGKPRRPTEPCRSLYGAQQPHKKRKALPRPERHAAIKRKEAAYLRRLLRSSAFVEAGNAEWGLCAFAHTRAAVLSNATLRLCSPGRGTQLKSQRGGSPVEDYGNYTLRRAELLINAYERHFTVPFHNLQYRLEYEEYQST</sequence>
<reference evidence="2" key="1">
    <citation type="journal article" date="2022" name="bioRxiv">
        <title>Sequencing and chromosome-scale assembly of the giantPleurodeles waltlgenome.</title>
        <authorList>
            <person name="Brown T."/>
            <person name="Elewa A."/>
            <person name="Iarovenko S."/>
            <person name="Subramanian E."/>
            <person name="Araus A.J."/>
            <person name="Petzold A."/>
            <person name="Susuki M."/>
            <person name="Suzuki K.-i.T."/>
            <person name="Hayashi T."/>
            <person name="Toyoda A."/>
            <person name="Oliveira C."/>
            <person name="Osipova E."/>
            <person name="Leigh N.D."/>
            <person name="Simon A."/>
            <person name="Yun M.H."/>
        </authorList>
    </citation>
    <scope>NUCLEOTIDE SEQUENCE</scope>
    <source>
        <strain evidence="2">20211129_DDA</strain>
        <tissue evidence="2">Liver</tissue>
    </source>
</reference>
<feature type="region of interest" description="Disordered" evidence="1">
    <location>
        <begin position="1"/>
        <end position="42"/>
    </location>
</feature>
<protein>
    <submittedName>
        <fullName evidence="2">Uncharacterized protein</fullName>
    </submittedName>
</protein>
<evidence type="ECO:0000256" key="1">
    <source>
        <dbReference type="SAM" id="MobiDB-lite"/>
    </source>
</evidence>
<accession>A0AAV7KTZ3</accession>
<dbReference type="Proteomes" id="UP001066276">
    <property type="component" value="Chromosome 12"/>
</dbReference>
<gene>
    <name evidence="2" type="ORF">NDU88_003122</name>
</gene>
<dbReference type="AlphaFoldDB" id="A0AAV7KTZ3"/>
<evidence type="ECO:0000313" key="2">
    <source>
        <dbReference type="EMBL" id="KAJ1082961.1"/>
    </source>
</evidence>